<dbReference type="STRING" id="317619.GCA_000332315_03373"/>
<evidence type="ECO:0000256" key="5">
    <source>
        <dbReference type="ARBA" id="ARBA00023136"/>
    </source>
</evidence>
<reference evidence="8" key="1">
    <citation type="submission" date="2012-04" db="EMBL/GenBank/DDBJ databases">
        <authorList>
            <person name="Borisov I.G."/>
            <person name="Ivanikova N.V."/>
            <person name="Pinevich A.V."/>
        </authorList>
    </citation>
    <scope>NUCLEOTIDE SEQUENCE [LARGE SCALE GENOMIC DNA]</scope>
    <source>
        <strain evidence="8">CALU 1027</strain>
    </source>
</reference>
<evidence type="ECO:0000313" key="9">
    <source>
        <dbReference type="Proteomes" id="UP000034681"/>
    </source>
</evidence>
<feature type="domain" description="Mechanosensitive ion channel MscS" evidence="7">
    <location>
        <begin position="201"/>
        <end position="270"/>
    </location>
</feature>
<dbReference type="GO" id="GO:0016020">
    <property type="term" value="C:membrane"/>
    <property type="evidence" value="ECO:0007669"/>
    <property type="project" value="UniProtKB-SubCell"/>
</dbReference>
<dbReference type="Gene3D" id="2.30.30.60">
    <property type="match status" value="1"/>
</dbReference>
<feature type="transmembrane region" description="Helical" evidence="6">
    <location>
        <begin position="79"/>
        <end position="96"/>
    </location>
</feature>
<organism evidence="8 9">
    <name type="scientific">Prochlorothrix hollandica PCC 9006 = CALU 1027</name>
    <dbReference type="NCBI Taxonomy" id="317619"/>
    <lineage>
        <taxon>Bacteria</taxon>
        <taxon>Bacillati</taxon>
        <taxon>Cyanobacteriota</taxon>
        <taxon>Cyanophyceae</taxon>
        <taxon>Prochlorotrichales</taxon>
        <taxon>Prochlorotrichaceae</taxon>
        <taxon>Prochlorothrix</taxon>
    </lineage>
</organism>
<accession>A0A0M2PYV2</accession>
<keyword evidence="4 6" id="KW-1133">Transmembrane helix</keyword>
<name>A0A0M2PYV2_PROHO</name>
<proteinExistence type="inferred from homology"/>
<comment type="subcellular location">
    <subcellularLocation>
        <location evidence="1">Membrane</location>
        <topology evidence="1">Multi-pass membrane protein</topology>
    </subcellularLocation>
</comment>
<dbReference type="PANTHER" id="PTHR30566">
    <property type="entry name" value="YNAI-RELATED MECHANOSENSITIVE ION CHANNEL"/>
    <property type="match status" value="1"/>
</dbReference>
<evidence type="ECO:0000256" key="1">
    <source>
        <dbReference type="ARBA" id="ARBA00004141"/>
    </source>
</evidence>
<evidence type="ECO:0000256" key="6">
    <source>
        <dbReference type="SAM" id="Phobius"/>
    </source>
</evidence>
<dbReference type="SUPFAM" id="SSF82861">
    <property type="entry name" value="Mechanosensitive channel protein MscS (YggB), transmembrane region"/>
    <property type="match status" value="1"/>
</dbReference>
<sequence length="382" mass="42125">MVVGFFPRLGLLEIEGETQGVILDLAVRLGLFLLGTALAPGFGHVLPRMILFSLRVVLKRGSQDDPGVDQALIQPFHNPLMVTGTLGCIALSLNTLAPYTDLYTFLGIFIYLAFSISVVWLSSKVMKRLVRQAMINLLQQRFGQVTEGVLVFETLIYVSIVLLAIIIFAQGLRLNIFALGASLGIGGIAVAFAAQQALGRLIGTLELYLDRPYVPGEYIRVTFNPYGEDVYGRVESVGLRSTKIRTVAKNTLVIVPNSTMAGLNIENISRGKKIMALVCLDFSKIFQDREKALVKQVIEEASQAFWGLDQSSIRIQFADGDDHPGTRTRIIFFITGSSQNALGLRKRLIELANESIGKRLLLHNLRFTLPEPTIYIDSPISL</sequence>
<feature type="transmembrane region" description="Helical" evidence="6">
    <location>
        <begin position="102"/>
        <end position="121"/>
    </location>
</feature>
<evidence type="ECO:0000256" key="4">
    <source>
        <dbReference type="ARBA" id="ARBA00022989"/>
    </source>
</evidence>
<dbReference type="PANTHER" id="PTHR30566:SF5">
    <property type="entry name" value="MECHANOSENSITIVE ION CHANNEL PROTEIN 1, MITOCHONDRIAL-RELATED"/>
    <property type="match status" value="1"/>
</dbReference>
<evidence type="ECO:0000313" key="8">
    <source>
        <dbReference type="EMBL" id="KKJ01626.1"/>
    </source>
</evidence>
<dbReference type="InterPro" id="IPR023408">
    <property type="entry name" value="MscS_beta-dom_sf"/>
</dbReference>
<evidence type="ECO:0000256" key="2">
    <source>
        <dbReference type="ARBA" id="ARBA00008017"/>
    </source>
</evidence>
<protein>
    <submittedName>
        <fullName evidence="8">Mechanosensitive ion channel protein MscS</fullName>
    </submittedName>
</protein>
<dbReference type="InterPro" id="IPR011014">
    <property type="entry name" value="MscS_channel_TM-2"/>
</dbReference>
<dbReference type="AlphaFoldDB" id="A0A0M2PYV2"/>
<dbReference type="GO" id="GO:0055085">
    <property type="term" value="P:transmembrane transport"/>
    <property type="evidence" value="ECO:0007669"/>
    <property type="project" value="InterPro"/>
</dbReference>
<keyword evidence="9" id="KW-1185">Reference proteome</keyword>
<keyword evidence="5 6" id="KW-0472">Membrane</keyword>
<feature type="transmembrane region" description="Helical" evidence="6">
    <location>
        <begin position="174"/>
        <end position="194"/>
    </location>
</feature>
<evidence type="ECO:0000256" key="3">
    <source>
        <dbReference type="ARBA" id="ARBA00022692"/>
    </source>
</evidence>
<dbReference type="EMBL" id="AJTX02000002">
    <property type="protein sequence ID" value="KKJ01626.1"/>
    <property type="molecule type" value="Genomic_DNA"/>
</dbReference>
<dbReference type="SUPFAM" id="SSF50182">
    <property type="entry name" value="Sm-like ribonucleoproteins"/>
    <property type="match status" value="1"/>
</dbReference>
<evidence type="ECO:0000259" key="7">
    <source>
        <dbReference type="Pfam" id="PF00924"/>
    </source>
</evidence>
<dbReference type="Proteomes" id="UP000034681">
    <property type="component" value="Unassembled WGS sequence"/>
</dbReference>
<comment type="caution">
    <text evidence="8">The sequence shown here is derived from an EMBL/GenBank/DDBJ whole genome shotgun (WGS) entry which is preliminary data.</text>
</comment>
<keyword evidence="3 6" id="KW-0812">Transmembrane</keyword>
<feature type="transmembrane region" description="Helical" evidence="6">
    <location>
        <begin position="142"/>
        <end position="168"/>
    </location>
</feature>
<dbReference type="Gene3D" id="1.10.287.1260">
    <property type="match status" value="1"/>
</dbReference>
<comment type="similarity">
    <text evidence="2">Belongs to the MscS (TC 1.A.23) family.</text>
</comment>
<gene>
    <name evidence="8" type="ORF">PROH_01035</name>
</gene>
<dbReference type="eggNOG" id="COG0668">
    <property type="taxonomic scope" value="Bacteria"/>
</dbReference>
<dbReference type="InterPro" id="IPR010920">
    <property type="entry name" value="LSM_dom_sf"/>
</dbReference>
<dbReference type="Pfam" id="PF00924">
    <property type="entry name" value="MS_channel_2nd"/>
    <property type="match status" value="1"/>
</dbReference>
<feature type="transmembrane region" description="Helical" evidence="6">
    <location>
        <begin position="31"/>
        <end position="58"/>
    </location>
</feature>
<dbReference type="InterPro" id="IPR006685">
    <property type="entry name" value="MscS_channel_2nd"/>
</dbReference>